<accession>A0ABC8R254</accession>
<reference evidence="2 3" key="1">
    <citation type="submission" date="2024-02" db="EMBL/GenBank/DDBJ databases">
        <authorList>
            <person name="Vignale AGUSTIN F."/>
            <person name="Sosa J E."/>
            <person name="Modenutti C."/>
        </authorList>
    </citation>
    <scope>NUCLEOTIDE SEQUENCE [LARGE SCALE GENOMIC DNA]</scope>
</reference>
<evidence type="ECO:0000256" key="1">
    <source>
        <dbReference type="SAM" id="MobiDB-lite"/>
    </source>
</evidence>
<feature type="compositionally biased region" description="Basic and acidic residues" evidence="1">
    <location>
        <begin position="138"/>
        <end position="152"/>
    </location>
</feature>
<evidence type="ECO:0000313" key="2">
    <source>
        <dbReference type="EMBL" id="CAK9138820.1"/>
    </source>
</evidence>
<feature type="compositionally biased region" description="Polar residues" evidence="1">
    <location>
        <begin position="170"/>
        <end position="182"/>
    </location>
</feature>
<feature type="compositionally biased region" description="Acidic residues" evidence="1">
    <location>
        <begin position="52"/>
        <end position="72"/>
    </location>
</feature>
<organism evidence="2 3">
    <name type="scientific">Ilex paraguariensis</name>
    <name type="common">yerba mate</name>
    <dbReference type="NCBI Taxonomy" id="185542"/>
    <lineage>
        <taxon>Eukaryota</taxon>
        <taxon>Viridiplantae</taxon>
        <taxon>Streptophyta</taxon>
        <taxon>Embryophyta</taxon>
        <taxon>Tracheophyta</taxon>
        <taxon>Spermatophyta</taxon>
        <taxon>Magnoliopsida</taxon>
        <taxon>eudicotyledons</taxon>
        <taxon>Gunneridae</taxon>
        <taxon>Pentapetalae</taxon>
        <taxon>asterids</taxon>
        <taxon>campanulids</taxon>
        <taxon>Aquifoliales</taxon>
        <taxon>Aquifoliaceae</taxon>
        <taxon>Ilex</taxon>
    </lineage>
</organism>
<feature type="compositionally biased region" description="Acidic residues" evidence="1">
    <location>
        <begin position="99"/>
        <end position="114"/>
    </location>
</feature>
<dbReference type="Proteomes" id="UP001642360">
    <property type="component" value="Unassembled WGS sequence"/>
</dbReference>
<sequence>MGPSQCTPGSCITGEVSVNGLEEGLSKCLQIQDYKNKNDNRNVEKEDKPQESQEEDDDDEDEEEEEEEEEDLTAAILAQSGYKVMKNTRNKEKEQPYEEEKDELDEEDEEDITDEIVKQMGYYKDCPLHTPSSLPPDFELKSAMKGCREKQGKPPGTRSVTWAPDVRDPTPTTSEHYATSNIKKQSGESKKSGKNRQKWGGKASGEEREGKSKEKEKKRRSKLRNMVGVLEKVWARWMIVVED</sequence>
<feature type="compositionally biased region" description="Basic and acidic residues" evidence="1">
    <location>
        <begin position="34"/>
        <end position="51"/>
    </location>
</feature>
<dbReference type="AlphaFoldDB" id="A0ABC8R254"/>
<gene>
    <name evidence="2" type="ORF">ILEXP_LOCUS6177</name>
</gene>
<feature type="compositionally biased region" description="Basic and acidic residues" evidence="1">
    <location>
        <begin position="204"/>
        <end position="215"/>
    </location>
</feature>
<comment type="caution">
    <text evidence="2">The sequence shown here is derived from an EMBL/GenBank/DDBJ whole genome shotgun (WGS) entry which is preliminary data.</text>
</comment>
<feature type="region of interest" description="Disordered" evidence="1">
    <location>
        <begin position="32"/>
        <end position="225"/>
    </location>
</feature>
<protein>
    <submittedName>
        <fullName evidence="2">Uncharacterized protein</fullName>
    </submittedName>
</protein>
<keyword evidence="3" id="KW-1185">Reference proteome</keyword>
<dbReference type="EMBL" id="CAUOFW020000919">
    <property type="protein sequence ID" value="CAK9138820.1"/>
    <property type="molecule type" value="Genomic_DNA"/>
</dbReference>
<evidence type="ECO:0000313" key="3">
    <source>
        <dbReference type="Proteomes" id="UP001642360"/>
    </source>
</evidence>
<dbReference type="PANTHER" id="PTHR34952">
    <property type="entry name" value="OS05G0113500 PROTEIN"/>
    <property type="match status" value="1"/>
</dbReference>
<feature type="compositionally biased region" description="Basic and acidic residues" evidence="1">
    <location>
        <begin position="89"/>
        <end position="98"/>
    </location>
</feature>
<dbReference type="PANTHER" id="PTHR34952:SF2">
    <property type="entry name" value="OS05G0113500 PROTEIN"/>
    <property type="match status" value="1"/>
</dbReference>
<proteinExistence type="predicted"/>
<name>A0ABC8R254_9AQUA</name>